<sequence length="569" mass="64898">MPEVSIASAPSIVSVLFDLETAIFTSHVYPLKSHLAIQSGLHVLQAEFNFQDSLQHLLKDLIDSLDQVIEAGNFLSASQLADLVAWVSGFRSVWIAQQDFEDVLDCSVLQTLQQRLLNSLSTIMRVEVNRFMGEFSGRVPHGFEDFSTLSDVGYWVIRHAENSLPGASSQSNTVVIRVVLETGLSLMGVTERLPNWQWQLAPCEEDHALSLAPESENYWVDWLHTMASEREVWRRSPSFMGFYKSLQEQVREQFSVALNQLYELPNAANVWVIPAAEQVSEATQFDLYGGRVYLLDQLGQACQVLTLSESVIPVYLLECGTHSFAIPAYRAQLLRQDEQTTGQVWTYTKGGLFEQQDALVGQQLVRVATQQGGLCLGADRVTRDYGVLLRSGCLPRSTRNVWRIRNSFQLEPVLPNELLQAAERQWSVSYSALARPKNHTPVYFQFTEHHGVELFADMIIGLQPYRSIERVMSGFIYFNGQVMPLIEPEMRHCHPDDMVMIVMVRGAYFAFRGRYSLEKETLHKLVDGDVIMLSWQDDRINISLRDKGWFLLDQRHTYLFHKQLLEILK</sequence>
<dbReference type="OrthoDB" id="6101448at2"/>
<evidence type="ECO:0000313" key="1">
    <source>
        <dbReference type="EMBL" id="CUB03012.1"/>
    </source>
</evidence>
<dbReference type="Proteomes" id="UP000182769">
    <property type="component" value="Unassembled WGS sequence"/>
</dbReference>
<gene>
    <name evidence="1" type="ORF">Ga0061065_102351</name>
</gene>
<dbReference type="RefSeq" id="WP_055461975.1">
    <property type="nucleotide sequence ID" value="NZ_CYHG01000002.1"/>
</dbReference>
<evidence type="ECO:0000313" key="2">
    <source>
        <dbReference type="Proteomes" id="UP000182769"/>
    </source>
</evidence>
<dbReference type="EMBL" id="CYHG01000002">
    <property type="protein sequence ID" value="CUB03012.1"/>
    <property type="molecule type" value="Genomic_DNA"/>
</dbReference>
<protein>
    <submittedName>
        <fullName evidence="1">Uncharacterized protein</fullName>
    </submittedName>
</protein>
<dbReference type="AlphaFoldDB" id="A0A0K6II50"/>
<dbReference type="STRING" id="1137284.GCA_001418205_00856"/>
<reference evidence="2" key="1">
    <citation type="submission" date="2015-08" db="EMBL/GenBank/DDBJ databases">
        <authorList>
            <person name="Varghese N."/>
        </authorList>
    </citation>
    <scope>NUCLEOTIDE SEQUENCE [LARGE SCALE GENOMIC DNA]</scope>
    <source>
        <strain evidence="2">JCM 18476</strain>
    </source>
</reference>
<name>A0A0K6II50_9GAMM</name>
<accession>A0A0K6II50</accession>
<organism evidence="1 2">
    <name type="scientific">Marinomonas fungiae</name>
    <dbReference type="NCBI Taxonomy" id="1137284"/>
    <lineage>
        <taxon>Bacteria</taxon>
        <taxon>Pseudomonadati</taxon>
        <taxon>Pseudomonadota</taxon>
        <taxon>Gammaproteobacteria</taxon>
        <taxon>Oceanospirillales</taxon>
        <taxon>Oceanospirillaceae</taxon>
        <taxon>Marinomonas</taxon>
    </lineage>
</organism>
<keyword evidence="2" id="KW-1185">Reference proteome</keyword>
<proteinExistence type="predicted"/>